<comment type="caution">
    <text evidence="2">The sequence shown here is derived from an EMBL/GenBank/DDBJ whole genome shotgun (WGS) entry which is preliminary data.</text>
</comment>
<gene>
    <name evidence="2" type="ORF">DSM106044_02993</name>
</gene>
<dbReference type="AlphaFoldDB" id="A0A4U8Q757"/>
<dbReference type="InterPro" id="IPR000257">
    <property type="entry name" value="Uroporphyrinogen_deCOase"/>
</dbReference>
<name>A0A4U8Q757_9FIRM</name>
<sequence length="391" mass="45550">MTQEELKKYRIKLFHDAIRMEQKPDRVPHIANFWTWQILDAGYTFTQATHDYDIMRDVVMKFHEKYGFDGYQETGIRNPQRVVETLGTSLYTIDDEREIFAIKDFTLFYTEEYPELIADPTKFIWEKVLPRKFEKFRPDMDPALMRQCAWEQKIFFDESLKRNDELANVYGVPNLICPFNGFMSLGIEYLFTGLRGIKGLSIDMRKDPIRVKEACEALDRISADPVIENVLNDAPGSHPDFCFDALTALLAHTILNRKQWEMFYWPPLKRLLDGIVAKDKTIYLFVEGGILRFAEYFQDYPKGHICMLVEQDDIFELRKALPNVCVIGGMKASLLGSGTKQQCLDYAKRLCDELGSEGGFIMSQDKMMSYRKDADPENLLAVCDFVREYRP</sequence>
<evidence type="ECO:0000313" key="2">
    <source>
        <dbReference type="EMBL" id="TLD00154.1"/>
    </source>
</evidence>
<organism evidence="2 3">
    <name type="scientific">Robinsoniella peoriensis</name>
    <dbReference type="NCBI Taxonomy" id="180332"/>
    <lineage>
        <taxon>Bacteria</taxon>
        <taxon>Bacillati</taxon>
        <taxon>Bacillota</taxon>
        <taxon>Clostridia</taxon>
        <taxon>Lachnospirales</taxon>
        <taxon>Lachnospiraceae</taxon>
        <taxon>Robinsoniella</taxon>
    </lineage>
</organism>
<protein>
    <submittedName>
        <fullName evidence="2">Uroporphyrinogen-III decarboxylase</fullName>
    </submittedName>
</protein>
<dbReference type="GO" id="GO:0006779">
    <property type="term" value="P:porphyrin-containing compound biosynthetic process"/>
    <property type="evidence" value="ECO:0007669"/>
    <property type="project" value="InterPro"/>
</dbReference>
<dbReference type="Pfam" id="PF01208">
    <property type="entry name" value="URO-D"/>
    <property type="match status" value="1"/>
</dbReference>
<reference evidence="2 3" key="1">
    <citation type="journal article" date="2019" name="Anaerobe">
        <title>Detection of Robinsoniella peoriensis in multiple bone samples of a trauma patient.</title>
        <authorList>
            <person name="Schrottner P."/>
            <person name="Hartwich K."/>
            <person name="Bunk B."/>
            <person name="Schober I."/>
            <person name="Helbig S."/>
            <person name="Rudolph W.W."/>
            <person name="Gunzer F."/>
        </authorList>
    </citation>
    <scope>NUCLEOTIDE SEQUENCE [LARGE SCALE GENOMIC DNA]</scope>
    <source>
        <strain evidence="2 3">DSM 106044</strain>
    </source>
</reference>
<dbReference type="EMBL" id="QGQD01000058">
    <property type="protein sequence ID" value="TLD00154.1"/>
    <property type="molecule type" value="Genomic_DNA"/>
</dbReference>
<dbReference type="Proteomes" id="UP000306509">
    <property type="component" value="Unassembled WGS sequence"/>
</dbReference>
<evidence type="ECO:0000259" key="1">
    <source>
        <dbReference type="Pfam" id="PF01208"/>
    </source>
</evidence>
<dbReference type="STRING" id="180332.GCA_000797495_03041"/>
<dbReference type="SUPFAM" id="SSF51726">
    <property type="entry name" value="UROD/MetE-like"/>
    <property type="match status" value="1"/>
</dbReference>
<dbReference type="Gene3D" id="3.20.20.210">
    <property type="match status" value="1"/>
</dbReference>
<feature type="domain" description="Uroporphyrinogen decarboxylase (URO-D)" evidence="1">
    <location>
        <begin position="195"/>
        <end position="389"/>
    </location>
</feature>
<proteinExistence type="predicted"/>
<accession>A0A4U8Q757</accession>
<dbReference type="GO" id="GO:0004853">
    <property type="term" value="F:uroporphyrinogen decarboxylase activity"/>
    <property type="evidence" value="ECO:0007669"/>
    <property type="project" value="InterPro"/>
</dbReference>
<dbReference type="RefSeq" id="WP_138002752.1">
    <property type="nucleotide sequence ID" value="NZ_QGQD01000058.1"/>
</dbReference>
<keyword evidence="3" id="KW-1185">Reference proteome</keyword>
<evidence type="ECO:0000313" key="3">
    <source>
        <dbReference type="Proteomes" id="UP000306509"/>
    </source>
</evidence>
<dbReference type="InterPro" id="IPR038071">
    <property type="entry name" value="UROD/MetE-like_sf"/>
</dbReference>